<comment type="caution">
    <text evidence="1">The sequence shown here is derived from an EMBL/GenBank/DDBJ whole genome shotgun (WGS) entry which is preliminary data.</text>
</comment>
<name>A0A0M2PTL3_PROHO</name>
<proteinExistence type="predicted"/>
<keyword evidence="2" id="KW-1185">Reference proteome</keyword>
<gene>
    <name evidence="1" type="ORF">PROH_12725</name>
</gene>
<dbReference type="OrthoDB" id="518124at2"/>
<dbReference type="Proteomes" id="UP000034681">
    <property type="component" value="Unassembled WGS sequence"/>
</dbReference>
<dbReference type="EMBL" id="AJTX02000005">
    <property type="protein sequence ID" value="KKI99459.1"/>
    <property type="molecule type" value="Genomic_DNA"/>
</dbReference>
<accession>A0A0M2PTL3</accession>
<dbReference type="STRING" id="317619.GCA_000332315_04279"/>
<organism evidence="1 2">
    <name type="scientific">Prochlorothrix hollandica PCC 9006 = CALU 1027</name>
    <dbReference type="NCBI Taxonomy" id="317619"/>
    <lineage>
        <taxon>Bacteria</taxon>
        <taxon>Bacillati</taxon>
        <taxon>Cyanobacteriota</taxon>
        <taxon>Cyanophyceae</taxon>
        <taxon>Prochlorotrichales</taxon>
        <taxon>Prochlorotrichaceae</taxon>
        <taxon>Prochlorothrix</taxon>
    </lineage>
</organism>
<evidence type="ECO:0000313" key="2">
    <source>
        <dbReference type="Proteomes" id="UP000034681"/>
    </source>
</evidence>
<protein>
    <submittedName>
        <fullName evidence="1">Uncharacterized protein</fullName>
    </submittedName>
</protein>
<sequence>MAYSDFNLSEIEERFQLVLEDATRLFPEVEAVPISHFLREVLEENIPLALAIHTEKARSEMIVTPILIEVRKLLDRRISLFSGVEFNVDKEQGLNGICDYLISLSKEQLYINSPVVAIVEAKNDNLKSGLAQCAAEMIAARIFNEQKHNPIEIIYGVVTTGSNWRFLKLVENRLYIDVQEYYLEQLGLIVGILLKMLSASVETESPS</sequence>
<evidence type="ECO:0000313" key="1">
    <source>
        <dbReference type="EMBL" id="KKI99459.1"/>
    </source>
</evidence>
<dbReference type="AlphaFoldDB" id="A0A0M2PTL3"/>
<dbReference type="RefSeq" id="WP_017714390.1">
    <property type="nucleotide sequence ID" value="NZ_KB235942.1"/>
</dbReference>
<reference evidence="1" key="1">
    <citation type="submission" date="2012-04" db="EMBL/GenBank/DDBJ databases">
        <authorList>
            <person name="Borisov I.G."/>
            <person name="Ivanikova N.V."/>
            <person name="Pinevich A.V."/>
        </authorList>
    </citation>
    <scope>NUCLEOTIDE SEQUENCE</scope>
    <source>
        <strain evidence="1">CALU 1027</strain>
    </source>
</reference>